<accession>A0A518BSU9</accession>
<evidence type="ECO:0000256" key="2">
    <source>
        <dbReference type="ARBA" id="ARBA00004162"/>
    </source>
</evidence>
<comment type="similarity">
    <text evidence="3 10">Belongs to the FliL family.</text>
</comment>
<comment type="subcellular location">
    <subcellularLocation>
        <location evidence="2">Cell membrane</location>
        <topology evidence="2">Single-pass membrane protein</topology>
    </subcellularLocation>
</comment>
<evidence type="ECO:0000256" key="9">
    <source>
        <dbReference type="ARBA" id="ARBA00023136"/>
    </source>
</evidence>
<dbReference type="KEGG" id="pbap:Pla133_51580"/>
<name>A0A518BSU9_9BACT</name>
<dbReference type="Proteomes" id="UP000316921">
    <property type="component" value="Chromosome"/>
</dbReference>
<proteinExistence type="inferred from homology"/>
<dbReference type="AlphaFoldDB" id="A0A518BSU9"/>
<evidence type="ECO:0000256" key="6">
    <source>
        <dbReference type="ARBA" id="ARBA00022692"/>
    </source>
</evidence>
<evidence type="ECO:0000256" key="5">
    <source>
        <dbReference type="ARBA" id="ARBA00022500"/>
    </source>
</evidence>
<dbReference type="RefSeq" id="WP_145070492.1">
    <property type="nucleotide sequence ID" value="NZ_CP036287.1"/>
</dbReference>
<keyword evidence="7 10" id="KW-0283">Flagellar rotation</keyword>
<keyword evidence="12" id="KW-1185">Reference proteome</keyword>
<keyword evidence="5 10" id="KW-0145">Chemotaxis</keyword>
<comment type="function">
    <text evidence="1 10">Controls the rotational direction of flagella during chemotaxis.</text>
</comment>
<evidence type="ECO:0000256" key="1">
    <source>
        <dbReference type="ARBA" id="ARBA00002254"/>
    </source>
</evidence>
<evidence type="ECO:0000313" key="12">
    <source>
        <dbReference type="Proteomes" id="UP000316921"/>
    </source>
</evidence>
<feature type="transmembrane region" description="Helical" evidence="10">
    <location>
        <begin position="27"/>
        <end position="48"/>
    </location>
</feature>
<evidence type="ECO:0000256" key="4">
    <source>
        <dbReference type="ARBA" id="ARBA00022475"/>
    </source>
</evidence>
<organism evidence="11 12">
    <name type="scientific">Engelhardtia mirabilis</name>
    <dbReference type="NCBI Taxonomy" id="2528011"/>
    <lineage>
        <taxon>Bacteria</taxon>
        <taxon>Pseudomonadati</taxon>
        <taxon>Planctomycetota</taxon>
        <taxon>Planctomycetia</taxon>
        <taxon>Planctomycetia incertae sedis</taxon>
        <taxon>Engelhardtia</taxon>
    </lineage>
</organism>
<dbReference type="GO" id="GO:0071973">
    <property type="term" value="P:bacterial-type flagellum-dependent cell motility"/>
    <property type="evidence" value="ECO:0007669"/>
    <property type="project" value="InterPro"/>
</dbReference>
<sequence length="260" mass="28732">MADEADKNADEPASEEELAAKAQKKKLIKIAGGAVGLVLMAWVASVVAKPAPEEYKEFLGPWVAPVTPSKIQTNLRGDGSKRFLIMQANAMFEAYDEVYATTRTADPIYMALIKDAMLEISSKRTVDDVMGGAMRDVFKRELRDAIDKLMFPVHIGDAVNPADPDSQTGIKPGFSIYESTLRTPLYDLKLFVDAPVGTLRLGDGPEVRFTGEERDLRVEDGSGYTVYLDLTELDPTFHGQIRVGTHGRIRELLFEDYAVQ</sequence>
<reference evidence="11 12" key="1">
    <citation type="submission" date="2019-02" db="EMBL/GenBank/DDBJ databases">
        <title>Deep-cultivation of Planctomycetes and their phenomic and genomic characterization uncovers novel biology.</title>
        <authorList>
            <person name="Wiegand S."/>
            <person name="Jogler M."/>
            <person name="Boedeker C."/>
            <person name="Pinto D."/>
            <person name="Vollmers J."/>
            <person name="Rivas-Marin E."/>
            <person name="Kohn T."/>
            <person name="Peeters S.H."/>
            <person name="Heuer A."/>
            <person name="Rast P."/>
            <person name="Oberbeckmann S."/>
            <person name="Bunk B."/>
            <person name="Jeske O."/>
            <person name="Meyerdierks A."/>
            <person name="Storesund J.E."/>
            <person name="Kallscheuer N."/>
            <person name="Luecker S."/>
            <person name="Lage O.M."/>
            <person name="Pohl T."/>
            <person name="Merkel B.J."/>
            <person name="Hornburger P."/>
            <person name="Mueller R.-W."/>
            <person name="Bruemmer F."/>
            <person name="Labrenz M."/>
            <person name="Spormann A.M."/>
            <person name="Op den Camp H."/>
            <person name="Overmann J."/>
            <person name="Amann R."/>
            <person name="Jetten M.S.M."/>
            <person name="Mascher T."/>
            <person name="Medema M.H."/>
            <person name="Devos D.P."/>
            <person name="Kaster A.-K."/>
            <person name="Ovreas L."/>
            <person name="Rohde M."/>
            <person name="Galperin M.Y."/>
            <person name="Jogler C."/>
        </authorList>
    </citation>
    <scope>NUCLEOTIDE SEQUENCE [LARGE SCALE GENOMIC DNA]</scope>
    <source>
        <strain evidence="11 12">Pla133</strain>
    </source>
</reference>
<evidence type="ECO:0000256" key="8">
    <source>
        <dbReference type="ARBA" id="ARBA00022989"/>
    </source>
</evidence>
<protein>
    <recommendedName>
        <fullName evidence="10">Flagellar protein FliL</fullName>
    </recommendedName>
</protein>
<keyword evidence="6 10" id="KW-0812">Transmembrane</keyword>
<dbReference type="Pfam" id="PF03748">
    <property type="entry name" value="FliL"/>
    <property type="match status" value="1"/>
</dbReference>
<evidence type="ECO:0000313" key="11">
    <source>
        <dbReference type="EMBL" id="QDU70035.1"/>
    </source>
</evidence>
<evidence type="ECO:0000256" key="3">
    <source>
        <dbReference type="ARBA" id="ARBA00008281"/>
    </source>
</evidence>
<dbReference type="GO" id="GO:0009425">
    <property type="term" value="C:bacterial-type flagellum basal body"/>
    <property type="evidence" value="ECO:0007669"/>
    <property type="project" value="InterPro"/>
</dbReference>
<dbReference type="GO" id="GO:0005886">
    <property type="term" value="C:plasma membrane"/>
    <property type="evidence" value="ECO:0007669"/>
    <property type="project" value="UniProtKB-SubCell"/>
</dbReference>
<dbReference type="GO" id="GO:0006935">
    <property type="term" value="P:chemotaxis"/>
    <property type="evidence" value="ECO:0007669"/>
    <property type="project" value="UniProtKB-KW"/>
</dbReference>
<evidence type="ECO:0000256" key="10">
    <source>
        <dbReference type="RuleBase" id="RU364125"/>
    </source>
</evidence>
<keyword evidence="9 10" id="KW-0472">Membrane</keyword>
<dbReference type="EMBL" id="CP036287">
    <property type="protein sequence ID" value="QDU70035.1"/>
    <property type="molecule type" value="Genomic_DNA"/>
</dbReference>
<keyword evidence="8 10" id="KW-1133">Transmembrane helix</keyword>
<dbReference type="InterPro" id="IPR005503">
    <property type="entry name" value="FliL"/>
</dbReference>
<keyword evidence="4 10" id="KW-1003">Cell membrane</keyword>
<gene>
    <name evidence="11" type="ORF">Pla133_51580</name>
</gene>
<evidence type="ECO:0000256" key="7">
    <source>
        <dbReference type="ARBA" id="ARBA00022779"/>
    </source>
</evidence>